<feature type="transmembrane region" description="Helical" evidence="11">
    <location>
        <begin position="130"/>
        <end position="148"/>
    </location>
</feature>
<feature type="transmembrane region" description="Helical" evidence="11">
    <location>
        <begin position="168"/>
        <end position="190"/>
    </location>
</feature>
<dbReference type="GO" id="GO:0016780">
    <property type="term" value="F:phosphotransferase activity, for other substituted phosphate groups"/>
    <property type="evidence" value="ECO:0007669"/>
    <property type="project" value="InterPro"/>
</dbReference>
<name>A0AA47NUB2_MERPO</name>
<comment type="caution">
    <text evidence="12">The sequence shown here is derived from an EMBL/GenBank/DDBJ whole genome shotgun (WGS) entry which is preliminary data.</text>
</comment>
<evidence type="ECO:0000256" key="10">
    <source>
        <dbReference type="RuleBase" id="RU003750"/>
    </source>
</evidence>
<keyword evidence="5 11" id="KW-1133">Transmembrane helix</keyword>
<reference evidence="12" key="1">
    <citation type="journal article" date="2023" name="Front. Mar. Sci.">
        <title>A new Merluccius polli reference genome to investigate the effects of global change in West African waters.</title>
        <authorList>
            <person name="Mateo J.L."/>
            <person name="Blanco-Fernandez C."/>
            <person name="Garcia-Vazquez E."/>
            <person name="Machado-Schiaffino G."/>
        </authorList>
    </citation>
    <scope>NUCLEOTIDE SEQUENCE</scope>
    <source>
        <strain evidence="12">C29</strain>
        <tissue evidence="12">Fin</tissue>
    </source>
</reference>
<dbReference type="GO" id="GO:0016020">
    <property type="term" value="C:membrane"/>
    <property type="evidence" value="ECO:0007669"/>
    <property type="project" value="UniProtKB-SubCell"/>
</dbReference>
<organism evidence="12 13">
    <name type="scientific">Merluccius polli</name>
    <name type="common">Benguela hake</name>
    <name type="synonym">Merluccius cadenati</name>
    <dbReference type="NCBI Taxonomy" id="89951"/>
    <lineage>
        <taxon>Eukaryota</taxon>
        <taxon>Metazoa</taxon>
        <taxon>Chordata</taxon>
        <taxon>Craniata</taxon>
        <taxon>Vertebrata</taxon>
        <taxon>Euteleostomi</taxon>
        <taxon>Actinopterygii</taxon>
        <taxon>Neopterygii</taxon>
        <taxon>Teleostei</taxon>
        <taxon>Neoteleostei</taxon>
        <taxon>Acanthomorphata</taxon>
        <taxon>Zeiogadaria</taxon>
        <taxon>Gadariae</taxon>
        <taxon>Gadiformes</taxon>
        <taxon>Gadoidei</taxon>
        <taxon>Merlucciidae</taxon>
        <taxon>Merluccius</taxon>
    </lineage>
</organism>
<dbReference type="GO" id="GO:0008654">
    <property type="term" value="P:phospholipid biosynthetic process"/>
    <property type="evidence" value="ECO:0007669"/>
    <property type="project" value="UniProtKB-KW"/>
</dbReference>
<dbReference type="Gene3D" id="1.20.120.1760">
    <property type="match status" value="1"/>
</dbReference>
<dbReference type="EMBL" id="JAOPHQ010004568">
    <property type="protein sequence ID" value="KAK0138841.1"/>
    <property type="molecule type" value="Genomic_DNA"/>
</dbReference>
<protein>
    <submittedName>
        <fullName evidence="12">CDP-diacylglycerol--inositol 3-phosphatidyltransferase 1</fullName>
    </submittedName>
</protein>
<keyword evidence="7 11" id="KW-0472">Membrane</keyword>
<feature type="transmembrane region" description="Helical" evidence="11">
    <location>
        <begin position="6"/>
        <end position="28"/>
    </location>
</feature>
<proteinExistence type="inferred from homology"/>
<evidence type="ECO:0000313" key="12">
    <source>
        <dbReference type="EMBL" id="KAK0138841.1"/>
    </source>
</evidence>
<dbReference type="Proteomes" id="UP001174136">
    <property type="component" value="Unassembled WGS sequence"/>
</dbReference>
<dbReference type="PROSITE" id="PS00379">
    <property type="entry name" value="CDP_ALCOHOL_P_TRANSF"/>
    <property type="match status" value="1"/>
</dbReference>
<evidence type="ECO:0000256" key="11">
    <source>
        <dbReference type="SAM" id="Phobius"/>
    </source>
</evidence>
<evidence type="ECO:0000256" key="5">
    <source>
        <dbReference type="ARBA" id="ARBA00022989"/>
    </source>
</evidence>
<evidence type="ECO:0000256" key="2">
    <source>
        <dbReference type="ARBA" id="ARBA00022516"/>
    </source>
</evidence>
<sequence>MGRDVLLYWPNIIGYVRIVLVLMSWAVFGRPAVFIPLYSVSIALDGVDGWAARRLGQTSRFGAWLDVVVDNLSRGMLWSLLFEWGWLVTAVEWCVFVCNHSTNGADWKRSFTSSPYLVRAIMANGFQTPLGAWVIGGLHCLPLWLYGFRWGVLSQTLGLSPWMQTVGTVVLAAGRLLGFVAEIWCIWVHIKHLTNNEIEKKS</sequence>
<evidence type="ECO:0000256" key="4">
    <source>
        <dbReference type="ARBA" id="ARBA00022692"/>
    </source>
</evidence>
<comment type="subcellular location">
    <subcellularLocation>
        <location evidence="1">Membrane</location>
        <topology evidence="1">Multi-pass membrane protein</topology>
    </subcellularLocation>
</comment>
<dbReference type="AlphaFoldDB" id="A0AA47NUB2"/>
<evidence type="ECO:0000313" key="13">
    <source>
        <dbReference type="Proteomes" id="UP001174136"/>
    </source>
</evidence>
<comment type="similarity">
    <text evidence="10">Belongs to the CDP-alcohol phosphatidyltransferase class-I family.</text>
</comment>
<evidence type="ECO:0000256" key="1">
    <source>
        <dbReference type="ARBA" id="ARBA00004141"/>
    </source>
</evidence>
<evidence type="ECO:0000256" key="9">
    <source>
        <dbReference type="ARBA" id="ARBA00023264"/>
    </source>
</evidence>
<dbReference type="PANTHER" id="PTHR15362">
    <property type="entry name" value="PHOSPHATIDYLINOSITOL SYNTHASE"/>
    <property type="match status" value="1"/>
</dbReference>
<keyword evidence="2" id="KW-0444">Lipid biosynthesis</keyword>
<dbReference type="PANTHER" id="PTHR15362:SF13">
    <property type="entry name" value="SI:CH1073-145M9.1"/>
    <property type="match status" value="1"/>
</dbReference>
<dbReference type="InterPro" id="IPR048254">
    <property type="entry name" value="CDP_ALCOHOL_P_TRANSF_CS"/>
</dbReference>
<dbReference type="Pfam" id="PF01066">
    <property type="entry name" value="CDP-OH_P_transf"/>
    <property type="match status" value="1"/>
</dbReference>
<accession>A0AA47NUB2</accession>
<gene>
    <name evidence="12" type="primary">PIS1</name>
    <name evidence="12" type="ORF">N1851_024610</name>
</gene>
<keyword evidence="6" id="KW-0443">Lipid metabolism</keyword>
<keyword evidence="4 11" id="KW-0812">Transmembrane</keyword>
<dbReference type="InterPro" id="IPR043130">
    <property type="entry name" value="CDP-OH_PTrfase_TM_dom"/>
</dbReference>
<keyword evidence="3 10" id="KW-0808">Transferase</keyword>
<evidence type="ECO:0000256" key="8">
    <source>
        <dbReference type="ARBA" id="ARBA00023209"/>
    </source>
</evidence>
<evidence type="ECO:0000256" key="7">
    <source>
        <dbReference type="ARBA" id="ARBA00023136"/>
    </source>
</evidence>
<evidence type="ECO:0000256" key="6">
    <source>
        <dbReference type="ARBA" id="ARBA00023098"/>
    </source>
</evidence>
<keyword evidence="13" id="KW-1185">Reference proteome</keyword>
<keyword evidence="8" id="KW-0594">Phospholipid biosynthesis</keyword>
<evidence type="ECO:0000256" key="3">
    <source>
        <dbReference type="ARBA" id="ARBA00022679"/>
    </source>
</evidence>
<keyword evidence="9" id="KW-1208">Phospholipid metabolism</keyword>
<dbReference type="InterPro" id="IPR000462">
    <property type="entry name" value="CDP-OH_P_trans"/>
</dbReference>